<name>A0ABZ0GL80_9GAMM</name>
<dbReference type="CDD" id="cd03137">
    <property type="entry name" value="GATase1_AraC_1"/>
    <property type="match status" value="1"/>
</dbReference>
<dbReference type="PANTHER" id="PTHR43130:SF3">
    <property type="entry name" value="HTH-TYPE TRANSCRIPTIONAL REGULATOR RV1931C"/>
    <property type="match status" value="1"/>
</dbReference>
<dbReference type="RefSeq" id="WP_348395077.1">
    <property type="nucleotide sequence ID" value="NZ_CP136600.1"/>
</dbReference>
<evidence type="ECO:0000313" key="4">
    <source>
        <dbReference type="EMBL" id="WOH36263.1"/>
    </source>
</evidence>
<dbReference type="EMBL" id="CP136600">
    <property type="protein sequence ID" value="WOH36263.1"/>
    <property type="molecule type" value="Genomic_DNA"/>
</dbReference>
<sequence length="325" mass="36626">MNRSIGTHSKVIKKIGCLIFDGFNALDVVGPLEVFSIATEQGGINYQICMVGLEQKQYTSESGVRIVADLSINEIDHLDTLIIPGGGGARNCELQSSHQDWLLSMQANCRRVVSICTGAYLLASTNALDNKKATTHWHYLDDFQEKFPNIKVVKDALFIDHGNIATSAGISSGIDLALKLVEDDCGATIAVNVARFLVIHYRRSGNQAQYSVPLQRQQNCSKEFSDLTGWILQNLTEDLSIEVLADKTGMSPRNFCRKFKKQMAESPAKYVEILRLDYARQLLTEKDWRLEKISQCCGYRNIDVFRRAFERRFIISPNVYRARFS</sequence>
<dbReference type="Pfam" id="PF12833">
    <property type="entry name" value="HTH_18"/>
    <property type="match status" value="1"/>
</dbReference>
<evidence type="ECO:0000256" key="1">
    <source>
        <dbReference type="ARBA" id="ARBA00023015"/>
    </source>
</evidence>
<dbReference type="SUPFAM" id="SSF52317">
    <property type="entry name" value="Class I glutamine amidotransferase-like"/>
    <property type="match status" value="1"/>
</dbReference>
<dbReference type="PANTHER" id="PTHR43130">
    <property type="entry name" value="ARAC-FAMILY TRANSCRIPTIONAL REGULATOR"/>
    <property type="match status" value="1"/>
</dbReference>
<dbReference type="PROSITE" id="PS01124">
    <property type="entry name" value="HTH_ARAC_FAMILY_2"/>
    <property type="match status" value="1"/>
</dbReference>
<keyword evidence="2" id="KW-0804">Transcription</keyword>
<dbReference type="Gene3D" id="3.40.50.880">
    <property type="match status" value="1"/>
</dbReference>
<protein>
    <submittedName>
        <fullName evidence="4">GlxA family transcriptional regulator</fullName>
    </submittedName>
</protein>
<dbReference type="InterPro" id="IPR009057">
    <property type="entry name" value="Homeodomain-like_sf"/>
</dbReference>
<gene>
    <name evidence="4" type="ORF">RI844_12885</name>
</gene>
<evidence type="ECO:0000259" key="3">
    <source>
        <dbReference type="PROSITE" id="PS01124"/>
    </source>
</evidence>
<dbReference type="SUPFAM" id="SSF46689">
    <property type="entry name" value="Homeodomain-like"/>
    <property type="match status" value="2"/>
</dbReference>
<dbReference type="Proteomes" id="UP001301442">
    <property type="component" value="Chromosome"/>
</dbReference>
<evidence type="ECO:0000313" key="5">
    <source>
        <dbReference type="Proteomes" id="UP001301442"/>
    </source>
</evidence>
<dbReference type="InterPro" id="IPR002818">
    <property type="entry name" value="DJ-1/PfpI"/>
</dbReference>
<dbReference type="InterPro" id="IPR052158">
    <property type="entry name" value="INH-QAR"/>
</dbReference>
<dbReference type="Pfam" id="PF01965">
    <property type="entry name" value="DJ-1_PfpI"/>
    <property type="match status" value="1"/>
</dbReference>
<dbReference type="SMART" id="SM00342">
    <property type="entry name" value="HTH_ARAC"/>
    <property type="match status" value="1"/>
</dbReference>
<feature type="domain" description="HTH araC/xylS-type" evidence="3">
    <location>
        <begin position="225"/>
        <end position="323"/>
    </location>
</feature>
<keyword evidence="1" id="KW-0805">Transcription regulation</keyword>
<keyword evidence="5" id="KW-1185">Reference proteome</keyword>
<reference evidence="4 5" key="1">
    <citation type="submission" date="2023-09" db="EMBL/GenBank/DDBJ databases">
        <authorList>
            <person name="Qi X."/>
        </authorList>
    </citation>
    <scope>NUCLEOTIDE SEQUENCE [LARGE SCALE GENOMIC DNA]</scope>
    <source>
        <strain evidence="4 5">S1-1</strain>
    </source>
</reference>
<dbReference type="InterPro" id="IPR029062">
    <property type="entry name" value="Class_I_gatase-like"/>
</dbReference>
<dbReference type="Gene3D" id="1.10.10.60">
    <property type="entry name" value="Homeodomain-like"/>
    <property type="match status" value="2"/>
</dbReference>
<organism evidence="4 5">
    <name type="scientific">Thalassotalea fonticola</name>
    <dbReference type="NCBI Taxonomy" id="3065649"/>
    <lineage>
        <taxon>Bacteria</taxon>
        <taxon>Pseudomonadati</taxon>
        <taxon>Pseudomonadota</taxon>
        <taxon>Gammaproteobacteria</taxon>
        <taxon>Alteromonadales</taxon>
        <taxon>Colwelliaceae</taxon>
        <taxon>Thalassotalea</taxon>
    </lineage>
</organism>
<proteinExistence type="predicted"/>
<dbReference type="InterPro" id="IPR018060">
    <property type="entry name" value="HTH_AraC"/>
</dbReference>
<accession>A0ABZ0GL80</accession>
<evidence type="ECO:0000256" key="2">
    <source>
        <dbReference type="ARBA" id="ARBA00023163"/>
    </source>
</evidence>